<proteinExistence type="predicted"/>
<keyword evidence="9" id="KW-1185">Reference proteome</keyword>
<keyword evidence="2" id="KW-0812">Transmembrane</keyword>
<dbReference type="STRING" id="236234.A0A1J9QWM2"/>
<reference evidence="8 9" key="1">
    <citation type="submission" date="2016-10" db="EMBL/GenBank/DDBJ databases">
        <title>Proteomics and genomics reveal pathogen-plant mechanisms compatible with a hemibiotrophic lifestyle of Diplodia corticola.</title>
        <authorList>
            <person name="Fernandes I."/>
            <person name="De Jonge R."/>
            <person name="Van De Peer Y."/>
            <person name="Devreese B."/>
            <person name="Alves A."/>
            <person name="Esteves A.C."/>
        </authorList>
    </citation>
    <scope>NUCLEOTIDE SEQUENCE [LARGE SCALE GENOMIC DNA]</scope>
    <source>
        <strain evidence="8 9">CBS 112549</strain>
    </source>
</reference>
<feature type="region of interest" description="Disordered" evidence="7">
    <location>
        <begin position="1"/>
        <end position="76"/>
    </location>
</feature>
<dbReference type="PANTHER" id="PTHR24089">
    <property type="entry name" value="SOLUTE CARRIER FAMILY 25"/>
    <property type="match status" value="1"/>
</dbReference>
<evidence type="ECO:0000256" key="6">
    <source>
        <dbReference type="ARBA" id="ARBA00023136"/>
    </source>
</evidence>
<accession>A0A1J9QWM2</accession>
<organism evidence="8 9">
    <name type="scientific">Diplodia corticola</name>
    <dbReference type="NCBI Taxonomy" id="236234"/>
    <lineage>
        <taxon>Eukaryota</taxon>
        <taxon>Fungi</taxon>
        <taxon>Dikarya</taxon>
        <taxon>Ascomycota</taxon>
        <taxon>Pezizomycotina</taxon>
        <taxon>Dothideomycetes</taxon>
        <taxon>Dothideomycetes incertae sedis</taxon>
        <taxon>Botryosphaeriales</taxon>
        <taxon>Botryosphaeriaceae</taxon>
        <taxon>Diplodia</taxon>
    </lineage>
</organism>
<evidence type="ECO:0000256" key="7">
    <source>
        <dbReference type="SAM" id="MobiDB-lite"/>
    </source>
</evidence>
<gene>
    <name evidence="8" type="ORF">BKCO1_3100081</name>
</gene>
<evidence type="ECO:0000256" key="1">
    <source>
        <dbReference type="ARBA" id="ARBA00004325"/>
    </source>
</evidence>
<evidence type="ECO:0000313" key="8">
    <source>
        <dbReference type="EMBL" id="OJD33390.1"/>
    </source>
</evidence>
<evidence type="ECO:0000256" key="2">
    <source>
        <dbReference type="ARBA" id="ARBA00022692"/>
    </source>
</evidence>
<protein>
    <submittedName>
        <fullName evidence="8">Mitochondrial fusion protein</fullName>
    </submittedName>
</protein>
<dbReference type="AlphaFoldDB" id="A0A1J9QWM2"/>
<evidence type="ECO:0000256" key="4">
    <source>
        <dbReference type="ARBA" id="ARBA00022792"/>
    </source>
</evidence>
<feature type="region of interest" description="Disordered" evidence="7">
    <location>
        <begin position="435"/>
        <end position="462"/>
    </location>
</feature>
<feature type="compositionally biased region" description="Pro residues" evidence="7">
    <location>
        <begin position="198"/>
        <end position="209"/>
    </location>
</feature>
<dbReference type="Proteomes" id="UP000183809">
    <property type="component" value="Unassembled WGS sequence"/>
</dbReference>
<feature type="region of interest" description="Disordered" evidence="7">
    <location>
        <begin position="161"/>
        <end position="213"/>
    </location>
</feature>
<evidence type="ECO:0000256" key="5">
    <source>
        <dbReference type="ARBA" id="ARBA00022989"/>
    </source>
</evidence>
<keyword evidence="6" id="KW-0472">Membrane</keyword>
<feature type="compositionally biased region" description="Low complexity" evidence="7">
    <location>
        <begin position="52"/>
        <end position="63"/>
    </location>
</feature>
<dbReference type="RefSeq" id="XP_020129650.1">
    <property type="nucleotide sequence ID" value="XM_020274360.1"/>
</dbReference>
<dbReference type="OrthoDB" id="77989at2759"/>
<dbReference type="InterPro" id="IPR023395">
    <property type="entry name" value="MCP_dom_sf"/>
</dbReference>
<comment type="subcellular location">
    <subcellularLocation>
        <location evidence="1">Mitochondrion membrane</location>
    </subcellularLocation>
</comment>
<evidence type="ECO:0000313" key="9">
    <source>
        <dbReference type="Proteomes" id="UP000183809"/>
    </source>
</evidence>
<keyword evidence="5" id="KW-1133">Transmembrane helix</keyword>
<evidence type="ECO:0000256" key="3">
    <source>
        <dbReference type="ARBA" id="ARBA00022737"/>
    </source>
</evidence>
<dbReference type="EMBL" id="MNUE01000031">
    <property type="protein sequence ID" value="OJD33390.1"/>
    <property type="molecule type" value="Genomic_DNA"/>
</dbReference>
<comment type="caution">
    <text evidence="8">The sequence shown here is derived from an EMBL/GenBank/DDBJ whole genome shotgun (WGS) entry which is preliminary data.</text>
</comment>
<sequence length="550" mass="58764">MHSPDDDDNAFSRHGHHALEPLMATSRDQPNPLRPYYIPPSIGLPSDPVSNAAPRASPAAKPSASPPKPSFGSQARDILNDLDYGVDLSLGDGSPTVAEMAKKLLDQAVWNYTSVLFAQPFEVAKTVLQLHSPPSDQQRGLLDPEDARKRAAASARARYNEYLSDSDSGDDSPSYFSSAAPHSNISTASRSDSRSPRPRPSSRPTPPSQPLSHAYKLDLKRSDSLLEVLSQLWTKEGAWGVWKGTNSTFVYNFLLKTLETWVRSLLSALLNVPDPGLLGGYGVGGGGLDVVDSPNPITSLAVAVAAAGITGLVLAPLDMVRTRILMTPSTTAPRHILPNLRALPTFSIPAPLLPITLLHSTIPTFISASTPLFLRSSLHIDPVLTPATYSVCAFLSSATELFIKLPLETVLRRGQASILTEHAARQANFSAYSSFRSSSSSRQSRSRSPMKRSQAPLQPEPLPTVVNVGPYRGVLGTMWYIVRDEGSTGPGPGAPPVARTTAAGVVRYQQQKQSKGQGAVGLVRGWRVGFWGLVGVWGAAMLGGSGGGEF</sequence>
<keyword evidence="4" id="KW-0999">Mitochondrion inner membrane</keyword>
<name>A0A1J9QWM2_9PEZI</name>
<dbReference type="GO" id="GO:0031966">
    <property type="term" value="C:mitochondrial membrane"/>
    <property type="evidence" value="ECO:0007669"/>
    <property type="project" value="UniProtKB-SubCell"/>
</dbReference>
<dbReference type="Gene3D" id="1.50.40.10">
    <property type="entry name" value="Mitochondrial carrier domain"/>
    <property type="match status" value="1"/>
</dbReference>
<dbReference type="GeneID" id="31014621"/>
<dbReference type="SUPFAM" id="SSF103506">
    <property type="entry name" value="Mitochondrial carrier"/>
    <property type="match status" value="1"/>
</dbReference>
<keyword evidence="3" id="KW-0677">Repeat</keyword>
<keyword evidence="4" id="KW-0496">Mitochondrion</keyword>